<reference evidence="8" key="1">
    <citation type="submission" date="2012-12" db="EMBL/GenBank/DDBJ databases">
        <authorList>
            <person name="Hellsten U."/>
            <person name="Grimwood J."/>
            <person name="Chapman J.A."/>
            <person name="Shapiro H."/>
            <person name="Aerts A."/>
            <person name="Otillar R.P."/>
            <person name="Terry A.Y."/>
            <person name="Boore J.L."/>
            <person name="Simakov O."/>
            <person name="Marletaz F."/>
            <person name="Cho S.-J."/>
            <person name="Edsinger-Gonzales E."/>
            <person name="Havlak P."/>
            <person name="Kuo D.-H."/>
            <person name="Larsson T."/>
            <person name="Lv J."/>
            <person name="Arendt D."/>
            <person name="Savage R."/>
            <person name="Osoegawa K."/>
            <person name="de Jong P."/>
            <person name="Lindberg D.R."/>
            <person name="Seaver E.C."/>
            <person name="Weisblat D.A."/>
            <person name="Putnam N.H."/>
            <person name="Grigoriev I.V."/>
            <person name="Rokhsar D.S."/>
        </authorList>
    </citation>
    <scope>NUCLEOTIDE SEQUENCE</scope>
</reference>
<dbReference type="UniPathway" id="UPA00143"/>
<dbReference type="Gene3D" id="3.30.40.10">
    <property type="entry name" value="Zinc/RING finger domain, C3HC4 (zinc finger)"/>
    <property type="match status" value="1"/>
</dbReference>
<dbReference type="InterPro" id="IPR039398">
    <property type="entry name" value="Deltex_fam"/>
</dbReference>
<dbReference type="GO" id="GO:0016567">
    <property type="term" value="P:protein ubiquitination"/>
    <property type="evidence" value="ECO:0000318"/>
    <property type="project" value="GO_Central"/>
</dbReference>
<dbReference type="InParanoid" id="T1FFP1"/>
<keyword evidence="4" id="KW-0963">Cytoplasm</keyword>
<evidence type="ECO:0000313" key="6">
    <source>
        <dbReference type="EMBL" id="ESN94113.1"/>
    </source>
</evidence>
<dbReference type="HOGENOM" id="CLU_1082885_0_0_1"/>
<evidence type="ECO:0000256" key="2">
    <source>
        <dbReference type="ARBA" id="ARBA00022833"/>
    </source>
</evidence>
<keyword evidence="1 3" id="KW-0863">Zinc-finger</keyword>
<keyword evidence="8" id="KW-1185">Reference proteome</keyword>
<dbReference type="GO" id="GO:0061630">
    <property type="term" value="F:ubiquitin protein ligase activity"/>
    <property type="evidence" value="ECO:0000318"/>
    <property type="project" value="GO_Central"/>
</dbReference>
<dbReference type="RefSeq" id="XP_009027844.1">
    <property type="nucleotide sequence ID" value="XM_009029596.1"/>
</dbReference>
<dbReference type="EMBL" id="KB097572">
    <property type="protein sequence ID" value="ESN94113.1"/>
    <property type="molecule type" value="Genomic_DNA"/>
</dbReference>
<keyword evidence="2 4" id="KW-0862">Zinc</keyword>
<dbReference type="AlphaFoldDB" id="T1FFP1"/>
<dbReference type="EMBL" id="AMQM01007143">
    <property type="status" value="NOT_ANNOTATED_CDS"/>
    <property type="molecule type" value="Genomic_DNA"/>
</dbReference>
<reference evidence="7" key="3">
    <citation type="submission" date="2015-06" db="UniProtKB">
        <authorList>
            <consortium name="EnsemblMetazoa"/>
        </authorList>
    </citation>
    <scope>IDENTIFICATION</scope>
</reference>
<dbReference type="GO" id="GO:0008270">
    <property type="term" value="F:zinc ion binding"/>
    <property type="evidence" value="ECO:0007669"/>
    <property type="project" value="UniProtKB-KW"/>
</dbReference>
<proteinExistence type="inferred from homology"/>
<dbReference type="GO" id="GO:0005737">
    <property type="term" value="C:cytoplasm"/>
    <property type="evidence" value="ECO:0007669"/>
    <property type="project" value="UniProtKB-SubCell"/>
</dbReference>
<reference evidence="6 8" key="2">
    <citation type="journal article" date="2013" name="Nature">
        <title>Insights into bilaterian evolution from three spiralian genomes.</title>
        <authorList>
            <person name="Simakov O."/>
            <person name="Marletaz F."/>
            <person name="Cho S.J."/>
            <person name="Edsinger-Gonzales E."/>
            <person name="Havlak P."/>
            <person name="Hellsten U."/>
            <person name="Kuo D.H."/>
            <person name="Larsson T."/>
            <person name="Lv J."/>
            <person name="Arendt D."/>
            <person name="Savage R."/>
            <person name="Osoegawa K."/>
            <person name="de Jong P."/>
            <person name="Grimwood J."/>
            <person name="Chapman J.A."/>
            <person name="Shapiro H."/>
            <person name="Aerts A."/>
            <person name="Otillar R.P."/>
            <person name="Terry A.Y."/>
            <person name="Boore J.L."/>
            <person name="Grigoriev I.V."/>
            <person name="Lindberg D.R."/>
            <person name="Seaver E.C."/>
            <person name="Weisblat D.A."/>
            <person name="Putnam N.H."/>
            <person name="Rokhsar D.S."/>
        </authorList>
    </citation>
    <scope>NUCLEOTIDE SEQUENCE</scope>
</reference>
<dbReference type="EC" id="2.3.2.27" evidence="4"/>
<evidence type="ECO:0000259" key="5">
    <source>
        <dbReference type="PROSITE" id="PS50089"/>
    </source>
</evidence>
<dbReference type="KEGG" id="hro:HELRODRAFT_180282"/>
<dbReference type="Proteomes" id="UP000015101">
    <property type="component" value="Unassembled WGS sequence"/>
</dbReference>
<dbReference type="GeneID" id="20207640"/>
<evidence type="ECO:0000313" key="8">
    <source>
        <dbReference type="Proteomes" id="UP000015101"/>
    </source>
</evidence>
<dbReference type="PANTHER" id="PTHR12622">
    <property type="entry name" value="DELTEX-RELATED"/>
    <property type="match status" value="1"/>
</dbReference>
<dbReference type="CTD" id="20207640"/>
<comment type="similarity">
    <text evidence="4">Belongs to the Deltex family.</text>
</comment>
<comment type="pathway">
    <text evidence="4">Protein modification; protein ubiquitination.</text>
</comment>
<evidence type="ECO:0000313" key="7">
    <source>
        <dbReference type="EnsemblMetazoa" id="HelroP180282"/>
    </source>
</evidence>
<dbReference type="PROSITE" id="PS50089">
    <property type="entry name" value="ZF_RING_2"/>
    <property type="match status" value="1"/>
</dbReference>
<keyword evidence="4" id="KW-0808">Transferase</keyword>
<evidence type="ECO:0000256" key="1">
    <source>
        <dbReference type="ARBA" id="ARBA00022771"/>
    </source>
</evidence>
<organism evidence="7 8">
    <name type="scientific">Helobdella robusta</name>
    <name type="common">Californian leech</name>
    <dbReference type="NCBI Taxonomy" id="6412"/>
    <lineage>
        <taxon>Eukaryota</taxon>
        <taxon>Metazoa</taxon>
        <taxon>Spiralia</taxon>
        <taxon>Lophotrochozoa</taxon>
        <taxon>Annelida</taxon>
        <taxon>Clitellata</taxon>
        <taxon>Hirudinea</taxon>
        <taxon>Rhynchobdellida</taxon>
        <taxon>Glossiphoniidae</taxon>
        <taxon>Helobdella</taxon>
    </lineage>
</organism>
<gene>
    <name evidence="7" type="primary">20207640</name>
    <name evidence="6" type="ORF">HELRODRAFT_180282</name>
</gene>
<dbReference type="GO" id="GO:0007219">
    <property type="term" value="P:Notch signaling pathway"/>
    <property type="evidence" value="ECO:0000318"/>
    <property type="project" value="GO_Central"/>
</dbReference>
<keyword evidence="4" id="KW-0479">Metal-binding</keyword>
<evidence type="ECO:0000256" key="3">
    <source>
        <dbReference type="PROSITE-ProRule" id="PRU00175"/>
    </source>
</evidence>
<dbReference type="InterPro" id="IPR001841">
    <property type="entry name" value="Znf_RING"/>
</dbReference>
<sequence length="281" mass="32809">MSEAENENVLLSEKSIKIPTEDFFGFRSLLLFDHIFYVSGDEVLDEECCMCCEPLKSSPDAVYLSLCRHQFHLDCLRKLFLRRFPHVCPYCKHIYATDYRNLDEGLLHTEVYKNEIRMSFEVKEYKCVITFENDEDTETLAGLLMKAFQRQLLTKSVLETFINSHPDEQIDVIKTTLKDKNVVENKVNENLDDYDHQKDEDEKRNISLDADNIELTEDQWFGEDWCDAVEAGTPQGQEGNAIEVIISQRQNDANNIDFDLFEPIDPLPEWIVSTHYNGWDI</sequence>
<protein>
    <recommendedName>
        <fullName evidence="4">E3 ubiquitin-protein ligase</fullName>
        <ecNumber evidence="4">2.3.2.27</ecNumber>
    </recommendedName>
</protein>
<dbReference type="OrthoDB" id="8062037at2759"/>
<comment type="catalytic activity">
    <reaction evidence="4">
        <text>S-ubiquitinyl-[E2 ubiquitin-conjugating enzyme]-L-cysteine + [acceptor protein]-L-lysine = [E2 ubiquitin-conjugating enzyme]-L-cysteine + N(6)-ubiquitinyl-[acceptor protein]-L-lysine.</text>
        <dbReference type="EC" id="2.3.2.27"/>
    </reaction>
</comment>
<dbReference type="SUPFAM" id="SSF57850">
    <property type="entry name" value="RING/U-box"/>
    <property type="match status" value="1"/>
</dbReference>
<name>T1FFP1_HELRO</name>
<dbReference type="GO" id="GO:0005654">
    <property type="term" value="C:nucleoplasm"/>
    <property type="evidence" value="ECO:0000318"/>
    <property type="project" value="GO_Central"/>
</dbReference>
<evidence type="ECO:0000256" key="4">
    <source>
        <dbReference type="RuleBase" id="RU367105"/>
    </source>
</evidence>
<dbReference type="CDD" id="cd16448">
    <property type="entry name" value="RING-H2"/>
    <property type="match status" value="1"/>
</dbReference>
<comment type="subcellular location">
    <subcellularLocation>
        <location evidence="4">Cytoplasm</location>
    </subcellularLocation>
</comment>
<dbReference type="InterPro" id="IPR013083">
    <property type="entry name" value="Znf_RING/FYVE/PHD"/>
</dbReference>
<accession>T1FFP1</accession>
<feature type="domain" description="RING-type" evidence="5">
    <location>
        <begin position="48"/>
        <end position="92"/>
    </location>
</feature>
<dbReference type="EnsemblMetazoa" id="HelroT180282">
    <property type="protein sequence ID" value="HelroP180282"/>
    <property type="gene ID" value="HelroG180282"/>
</dbReference>